<dbReference type="FunFam" id="3.30.730.10:FF:000001">
    <property type="entry name" value="Ethylene-responsive transcription factor 2"/>
    <property type="match status" value="1"/>
</dbReference>
<dbReference type="Pfam" id="PF00847">
    <property type="entry name" value="AP2"/>
    <property type="match status" value="1"/>
</dbReference>
<dbReference type="GO" id="GO:0003677">
    <property type="term" value="F:DNA binding"/>
    <property type="evidence" value="ECO:0007669"/>
    <property type="project" value="UniProtKB-KW"/>
</dbReference>
<accession>A0A8T3BHQ3</accession>
<dbReference type="SUPFAM" id="SSF54171">
    <property type="entry name" value="DNA-binding domain"/>
    <property type="match status" value="1"/>
</dbReference>
<evidence type="ECO:0000256" key="3">
    <source>
        <dbReference type="ARBA" id="ARBA00023125"/>
    </source>
</evidence>
<comment type="caution">
    <text evidence="8">The sequence shown here is derived from an EMBL/GenBank/DDBJ whole genome shotgun (WGS) entry which is preliminary data.</text>
</comment>
<dbReference type="Proteomes" id="UP000829196">
    <property type="component" value="Unassembled WGS sequence"/>
</dbReference>
<keyword evidence="3" id="KW-0238">DNA-binding</keyword>
<evidence type="ECO:0000313" key="10">
    <source>
        <dbReference type="Proteomes" id="UP000829196"/>
    </source>
</evidence>
<organism evidence="8 10">
    <name type="scientific">Dendrobium nobile</name>
    <name type="common">Orchid</name>
    <dbReference type="NCBI Taxonomy" id="94219"/>
    <lineage>
        <taxon>Eukaryota</taxon>
        <taxon>Viridiplantae</taxon>
        <taxon>Streptophyta</taxon>
        <taxon>Embryophyta</taxon>
        <taxon>Tracheophyta</taxon>
        <taxon>Spermatophyta</taxon>
        <taxon>Magnoliopsida</taxon>
        <taxon>Liliopsida</taxon>
        <taxon>Asparagales</taxon>
        <taxon>Orchidaceae</taxon>
        <taxon>Epidendroideae</taxon>
        <taxon>Malaxideae</taxon>
        <taxon>Dendrobiinae</taxon>
        <taxon>Dendrobium</taxon>
    </lineage>
</organism>
<dbReference type="EMBL" id="JAGYWB010000008">
    <property type="protein sequence ID" value="KAI0513510.1"/>
    <property type="molecule type" value="Genomic_DNA"/>
</dbReference>
<dbReference type="InterPro" id="IPR036955">
    <property type="entry name" value="AP2/ERF_dom_sf"/>
</dbReference>
<evidence type="ECO:0000256" key="2">
    <source>
        <dbReference type="ARBA" id="ARBA00023015"/>
    </source>
</evidence>
<dbReference type="SMART" id="SM00380">
    <property type="entry name" value="AP2"/>
    <property type="match status" value="1"/>
</dbReference>
<dbReference type="OrthoDB" id="1925932at2759"/>
<evidence type="ECO:0000256" key="1">
    <source>
        <dbReference type="ARBA" id="ARBA00004123"/>
    </source>
</evidence>
<feature type="region of interest" description="Disordered" evidence="6">
    <location>
        <begin position="17"/>
        <end position="49"/>
    </location>
</feature>
<dbReference type="CDD" id="cd00018">
    <property type="entry name" value="AP2"/>
    <property type="match status" value="1"/>
</dbReference>
<dbReference type="SMR" id="A0A8T3BHQ3"/>
<dbReference type="PRINTS" id="PR00367">
    <property type="entry name" value="ETHRSPELEMNT"/>
</dbReference>
<proteinExistence type="predicted"/>
<evidence type="ECO:0000256" key="4">
    <source>
        <dbReference type="ARBA" id="ARBA00023163"/>
    </source>
</evidence>
<sequence length="189" mass="20330">MVSALAHVIGGGGAGAGELSAGESINSSTDLPSEAQGHEKEKKRHFRGVRQRPWGKWAAEIRDPNKAARVWLGTFETAEDAAMAYDNAALKFKGKKAKLNFPEKVPNGNLFLNNRGVISQQNDQSSITASDLVLYDSQASTISFASSSQNYFTSEVMLNFGDYSSGSSSGSSTSWPKKSYGDKRGKDII</sequence>
<evidence type="ECO:0000313" key="8">
    <source>
        <dbReference type="EMBL" id="KAI0513510.1"/>
    </source>
</evidence>
<evidence type="ECO:0000256" key="6">
    <source>
        <dbReference type="SAM" id="MobiDB-lite"/>
    </source>
</evidence>
<dbReference type="InterPro" id="IPR016177">
    <property type="entry name" value="DNA-bd_dom_sf"/>
</dbReference>
<dbReference type="InterPro" id="IPR044808">
    <property type="entry name" value="ERF_plant"/>
</dbReference>
<dbReference type="PANTHER" id="PTHR31190:SF167">
    <property type="entry name" value="ETHYLENE-RESPONSIVE TRANSCRIPTION FACTOR ERF112"/>
    <property type="match status" value="1"/>
</dbReference>
<gene>
    <name evidence="8" type="ORF">KFK09_009534</name>
    <name evidence="9" type="ORF">KFK09_009535</name>
</gene>
<reference evidence="8" key="1">
    <citation type="journal article" date="2022" name="Front. Genet.">
        <title>Chromosome-Scale Assembly of the Dendrobium nobile Genome Provides Insights Into the Molecular Mechanism of the Biosynthesis of the Medicinal Active Ingredient of Dendrobium.</title>
        <authorList>
            <person name="Xu Q."/>
            <person name="Niu S.-C."/>
            <person name="Li K.-L."/>
            <person name="Zheng P.-J."/>
            <person name="Zhang X.-J."/>
            <person name="Jia Y."/>
            <person name="Liu Y."/>
            <person name="Niu Y.-X."/>
            <person name="Yu L.-H."/>
            <person name="Chen D.-F."/>
            <person name="Zhang G.-Q."/>
        </authorList>
    </citation>
    <scope>NUCLEOTIDE SEQUENCE</scope>
    <source>
        <tissue evidence="8">Leaf</tissue>
    </source>
</reference>
<dbReference type="GO" id="GO:0003700">
    <property type="term" value="F:DNA-binding transcription factor activity"/>
    <property type="evidence" value="ECO:0007669"/>
    <property type="project" value="InterPro"/>
</dbReference>
<dbReference type="EMBL" id="JAGYWB010000008">
    <property type="protein sequence ID" value="KAI0513511.1"/>
    <property type="molecule type" value="Genomic_DNA"/>
</dbReference>
<keyword evidence="5" id="KW-0539">Nucleus</keyword>
<feature type="region of interest" description="Disordered" evidence="6">
    <location>
        <begin position="165"/>
        <end position="189"/>
    </location>
</feature>
<dbReference type="GO" id="GO:0005634">
    <property type="term" value="C:nucleus"/>
    <property type="evidence" value="ECO:0007669"/>
    <property type="project" value="UniProtKB-SubCell"/>
</dbReference>
<comment type="subcellular location">
    <subcellularLocation>
        <location evidence="1">Nucleus</location>
    </subcellularLocation>
</comment>
<feature type="domain" description="AP2/ERF" evidence="7">
    <location>
        <begin position="45"/>
        <end position="102"/>
    </location>
</feature>
<evidence type="ECO:0000259" key="7">
    <source>
        <dbReference type="PROSITE" id="PS51032"/>
    </source>
</evidence>
<dbReference type="PROSITE" id="PS51032">
    <property type="entry name" value="AP2_ERF"/>
    <property type="match status" value="1"/>
</dbReference>
<protein>
    <recommendedName>
        <fullName evidence="7">AP2/ERF domain-containing protein</fullName>
    </recommendedName>
</protein>
<dbReference type="InterPro" id="IPR001471">
    <property type="entry name" value="AP2/ERF_dom"/>
</dbReference>
<dbReference type="AlphaFoldDB" id="A0A8T3BHQ3"/>
<dbReference type="PANTHER" id="PTHR31190">
    <property type="entry name" value="DNA-BINDING DOMAIN"/>
    <property type="match status" value="1"/>
</dbReference>
<dbReference type="GO" id="GO:0009873">
    <property type="term" value="P:ethylene-activated signaling pathway"/>
    <property type="evidence" value="ECO:0007669"/>
    <property type="project" value="InterPro"/>
</dbReference>
<evidence type="ECO:0000256" key="5">
    <source>
        <dbReference type="ARBA" id="ARBA00023242"/>
    </source>
</evidence>
<keyword evidence="10" id="KW-1185">Reference proteome</keyword>
<name>A0A8T3BHQ3_DENNO</name>
<keyword evidence="4" id="KW-0804">Transcription</keyword>
<dbReference type="Gene3D" id="3.30.730.10">
    <property type="entry name" value="AP2/ERF domain"/>
    <property type="match status" value="1"/>
</dbReference>
<feature type="compositionally biased region" description="Low complexity" evidence="6">
    <location>
        <begin position="165"/>
        <end position="174"/>
    </location>
</feature>
<keyword evidence="2" id="KW-0805">Transcription regulation</keyword>
<evidence type="ECO:0000313" key="9">
    <source>
        <dbReference type="EMBL" id="KAI0513511.1"/>
    </source>
</evidence>
<feature type="compositionally biased region" description="Basic and acidic residues" evidence="6">
    <location>
        <begin position="179"/>
        <end position="189"/>
    </location>
</feature>